<evidence type="ECO:0000313" key="1">
    <source>
        <dbReference type="EMBL" id="KAF2556436.1"/>
    </source>
</evidence>
<evidence type="ECO:0000313" key="2">
    <source>
        <dbReference type="Proteomes" id="UP000712281"/>
    </source>
</evidence>
<dbReference type="EMBL" id="QGKW02001940">
    <property type="protein sequence ID" value="KAF2556436.1"/>
    <property type="molecule type" value="Genomic_DNA"/>
</dbReference>
<dbReference type="Proteomes" id="UP000712281">
    <property type="component" value="Unassembled WGS sequence"/>
</dbReference>
<gene>
    <name evidence="1" type="ORF">F2Q68_00015588</name>
</gene>
<comment type="caution">
    <text evidence="1">The sequence shown here is derived from an EMBL/GenBank/DDBJ whole genome shotgun (WGS) entry which is preliminary data.</text>
</comment>
<organism evidence="1 2">
    <name type="scientific">Brassica cretica</name>
    <name type="common">Mustard</name>
    <dbReference type="NCBI Taxonomy" id="69181"/>
    <lineage>
        <taxon>Eukaryota</taxon>
        <taxon>Viridiplantae</taxon>
        <taxon>Streptophyta</taxon>
        <taxon>Embryophyta</taxon>
        <taxon>Tracheophyta</taxon>
        <taxon>Spermatophyta</taxon>
        <taxon>Magnoliopsida</taxon>
        <taxon>eudicotyledons</taxon>
        <taxon>Gunneridae</taxon>
        <taxon>Pentapetalae</taxon>
        <taxon>rosids</taxon>
        <taxon>malvids</taxon>
        <taxon>Brassicales</taxon>
        <taxon>Brassicaceae</taxon>
        <taxon>Brassiceae</taxon>
        <taxon>Brassica</taxon>
    </lineage>
</organism>
<sequence length="82" mass="9019">MEEGSAGYHHHVAEQRKQRIGSSCNGKLEVLCVVLVLRACLMKKQAPLNTLSSSVSSLENAEAVSFVEKTVEFGYELVVLRL</sequence>
<name>A0A8S9HIW0_BRACR</name>
<accession>A0A8S9HIW0</accession>
<protein>
    <submittedName>
        <fullName evidence="1">Uncharacterized protein</fullName>
    </submittedName>
</protein>
<proteinExistence type="predicted"/>
<dbReference type="AlphaFoldDB" id="A0A8S9HIW0"/>
<reference evidence="1" key="1">
    <citation type="submission" date="2019-12" db="EMBL/GenBank/DDBJ databases">
        <title>Genome sequencing and annotation of Brassica cretica.</title>
        <authorList>
            <person name="Studholme D.J."/>
            <person name="Sarris P.F."/>
        </authorList>
    </citation>
    <scope>NUCLEOTIDE SEQUENCE</scope>
    <source>
        <strain evidence="1">PFS-001/15</strain>
        <tissue evidence="1">Leaf</tissue>
    </source>
</reference>